<gene>
    <name evidence="8" type="ORF">B9L19_03685</name>
</gene>
<dbReference type="InterPro" id="IPR000522">
    <property type="entry name" value="ABC_transptr_permease_BtuC"/>
</dbReference>
<evidence type="ECO:0000256" key="7">
    <source>
        <dbReference type="ARBA" id="ARBA00023136"/>
    </source>
</evidence>
<dbReference type="Pfam" id="PF01032">
    <property type="entry name" value="FecCD"/>
    <property type="match status" value="1"/>
</dbReference>
<sequence length="348" mass="37182">MDGHTTIELQKPRRHPYYRRRVATAVILTIAVFIVSIYSIVTGSVKLSLPQVWEGLMREGSSSVRTIVWDLRLPRIIVGMIVGMCLAVSGTIMQGVMKNPLADPGIIGVSSGAALMAVIITILLPKYIVVLPIAAFVGGFATAMLVYALSWQGGGSAPGRIILVGVAINAVVGATMSAIMLLYSDRVQAVLPWMAGVIGGATMEQAKMLLIYGIPALVLSLFAIKPVRLLQLGDDVAKLLGHRVERSRFFLIIISALLTGIAVSVSGLIGFIGLVIPHVVRMIVGQDERFVLPLSALAGGAFLVLADTFARSWFDPVELPVGLLLSFLGGPFFLYILYKRGGLGAFRS</sequence>
<protein>
    <submittedName>
        <fullName evidence="8">Iron ABC transporter permease</fullName>
    </submittedName>
</protein>
<comment type="similarity">
    <text evidence="2">Belongs to the binding-protein-dependent transport system permease family. FecCD subfamily.</text>
</comment>
<keyword evidence="6" id="KW-1133">Transmembrane helix</keyword>
<dbReference type="GO" id="GO:0033214">
    <property type="term" value="P:siderophore-iron import into cell"/>
    <property type="evidence" value="ECO:0007669"/>
    <property type="project" value="TreeGrafter"/>
</dbReference>
<dbReference type="KEGG" id="gtm:GT3921_04960"/>
<keyword evidence="4" id="KW-1003">Cell membrane</keyword>
<dbReference type="InterPro" id="IPR037294">
    <property type="entry name" value="ABC_BtuC-like"/>
</dbReference>
<dbReference type="RefSeq" id="WP_047752609.1">
    <property type="nucleotide sequence ID" value="NZ_CP018058.1"/>
</dbReference>
<evidence type="ECO:0000256" key="2">
    <source>
        <dbReference type="ARBA" id="ARBA00007935"/>
    </source>
</evidence>
<dbReference type="Gene3D" id="1.10.3470.10">
    <property type="entry name" value="ABC transporter involved in vitamin B12 uptake, BtuC"/>
    <property type="match status" value="1"/>
</dbReference>
<dbReference type="AlphaFoldDB" id="A0A226Q9V0"/>
<name>A0A226Q9V0_9BACL</name>
<accession>A0A226Q9V0</accession>
<dbReference type="PANTHER" id="PTHR30472">
    <property type="entry name" value="FERRIC ENTEROBACTIN TRANSPORT SYSTEM PERMEASE PROTEIN"/>
    <property type="match status" value="1"/>
</dbReference>
<proteinExistence type="inferred from homology"/>
<reference evidence="8 9" key="1">
    <citation type="submission" date="2017-05" db="EMBL/GenBank/DDBJ databases">
        <title>The genome sequence of Geobacillus thermocatenulatus DSM 730.</title>
        <authorList>
            <person name="Ramaloko W.T."/>
            <person name="Koen N."/>
            <person name="Polliack S."/>
            <person name="Aliyu H."/>
            <person name="Lebre P."/>
            <person name="Mohr T."/>
            <person name="Oswald F."/>
            <person name="Zwick M."/>
            <person name="Neumann A."/>
            <person name="Syldatk C."/>
            <person name="Cowan D."/>
            <person name="De Maayer P."/>
        </authorList>
    </citation>
    <scope>NUCLEOTIDE SEQUENCE [LARGE SCALE GENOMIC DNA]</scope>
    <source>
        <strain evidence="8 9">BGSC 93A1</strain>
    </source>
</reference>
<keyword evidence="9" id="KW-1185">Reference proteome</keyword>
<dbReference type="EMBL" id="NEWK01000001">
    <property type="protein sequence ID" value="OXB89191.1"/>
    <property type="molecule type" value="Genomic_DNA"/>
</dbReference>
<dbReference type="SUPFAM" id="SSF81345">
    <property type="entry name" value="ABC transporter involved in vitamin B12 uptake, BtuC"/>
    <property type="match status" value="1"/>
</dbReference>
<organism evidence="8 9">
    <name type="scientific">Geobacillus thermocatenulatus</name>
    <dbReference type="NCBI Taxonomy" id="33938"/>
    <lineage>
        <taxon>Bacteria</taxon>
        <taxon>Bacillati</taxon>
        <taxon>Bacillota</taxon>
        <taxon>Bacilli</taxon>
        <taxon>Bacillales</taxon>
        <taxon>Anoxybacillaceae</taxon>
        <taxon>Geobacillus</taxon>
        <taxon>Geobacillus thermoleovorans group</taxon>
    </lineage>
</organism>
<keyword evidence="3" id="KW-0813">Transport</keyword>
<dbReference type="FunFam" id="1.10.3470.10:FF:000001">
    <property type="entry name" value="Vitamin B12 ABC transporter permease BtuC"/>
    <property type="match status" value="1"/>
</dbReference>
<evidence type="ECO:0000256" key="6">
    <source>
        <dbReference type="ARBA" id="ARBA00022989"/>
    </source>
</evidence>
<evidence type="ECO:0000313" key="8">
    <source>
        <dbReference type="EMBL" id="OXB89191.1"/>
    </source>
</evidence>
<dbReference type="GO" id="GO:0022857">
    <property type="term" value="F:transmembrane transporter activity"/>
    <property type="evidence" value="ECO:0007669"/>
    <property type="project" value="InterPro"/>
</dbReference>
<dbReference type="GO" id="GO:0005886">
    <property type="term" value="C:plasma membrane"/>
    <property type="evidence" value="ECO:0007669"/>
    <property type="project" value="UniProtKB-SubCell"/>
</dbReference>
<comment type="subcellular location">
    <subcellularLocation>
        <location evidence="1">Cell membrane</location>
        <topology evidence="1">Multi-pass membrane protein</topology>
    </subcellularLocation>
</comment>
<evidence type="ECO:0000256" key="1">
    <source>
        <dbReference type="ARBA" id="ARBA00004651"/>
    </source>
</evidence>
<keyword evidence="5" id="KW-0812">Transmembrane</keyword>
<keyword evidence="7" id="KW-0472">Membrane</keyword>
<evidence type="ECO:0000256" key="5">
    <source>
        <dbReference type="ARBA" id="ARBA00022692"/>
    </source>
</evidence>
<evidence type="ECO:0000256" key="3">
    <source>
        <dbReference type="ARBA" id="ARBA00022448"/>
    </source>
</evidence>
<evidence type="ECO:0000256" key="4">
    <source>
        <dbReference type="ARBA" id="ARBA00022475"/>
    </source>
</evidence>
<comment type="caution">
    <text evidence="8">The sequence shown here is derived from an EMBL/GenBank/DDBJ whole genome shotgun (WGS) entry which is preliminary data.</text>
</comment>
<dbReference type="Proteomes" id="UP000198378">
    <property type="component" value="Unassembled WGS sequence"/>
</dbReference>
<dbReference type="CDD" id="cd06550">
    <property type="entry name" value="TM_ABC_iron-siderophores_like"/>
    <property type="match status" value="1"/>
</dbReference>
<dbReference type="PANTHER" id="PTHR30472:SF68">
    <property type="entry name" value="FERRICHROME TRANSPORT SYSTEM PERMEASE PROTEIN FHUB"/>
    <property type="match status" value="1"/>
</dbReference>
<evidence type="ECO:0000313" key="9">
    <source>
        <dbReference type="Proteomes" id="UP000198378"/>
    </source>
</evidence>